<dbReference type="PANTHER" id="PTHR30303:SF0">
    <property type="entry name" value="CARBAMOYL DEHYDRATASE HYPE"/>
    <property type="match status" value="1"/>
</dbReference>
<sequence>MTLQDSHIALAHGNGGRYMRDLIEQVFARHLGSETLDTDADSVPLTLPGDRIMLTTDGFTVQPLEFPGGSIGSLAVHGTVNDLAVSGADPLYLSLNAFIEEGFDVARLERIVADIGRAAAQVGVSVAAGDTKVLPRGEGGGLYLATTGIGVSRHPDALAMSEIRSSDVLLVSGPIGDHGIAVMLAREQFGLRGDIRSDAACVLPLTRALRGVPGVRFMRDPTRGGLATVAHEISRATDLSIALDEATIPVRPAVQAVCDMLGYDPFYLACEGRVVAVVAPETAAQALAAWQDLPGGTDAAIAGTLGGNAGGGRVTLRTTVGGERFLEELEDDPLPRIC</sequence>
<comment type="similarity">
    <text evidence="1">Belongs to the HypE family.</text>
</comment>
<feature type="domain" description="PurM-like C-terminal" evidence="3">
    <location>
        <begin position="167"/>
        <end position="308"/>
    </location>
</feature>
<dbReference type="InterPro" id="IPR011854">
    <property type="entry name" value="HypE"/>
</dbReference>
<dbReference type="InterPro" id="IPR036921">
    <property type="entry name" value="PurM-like_N_sf"/>
</dbReference>
<accession>A0A2T0RZ13</accession>
<dbReference type="SUPFAM" id="SSF55326">
    <property type="entry name" value="PurM N-terminal domain-like"/>
    <property type="match status" value="1"/>
</dbReference>
<feature type="domain" description="PurM-like N-terminal" evidence="2">
    <location>
        <begin position="48"/>
        <end position="151"/>
    </location>
</feature>
<gene>
    <name evidence="4" type="ORF">CLV78_101502</name>
</gene>
<dbReference type="Gene3D" id="3.30.1330.10">
    <property type="entry name" value="PurM-like, N-terminal domain"/>
    <property type="match status" value="1"/>
</dbReference>
<dbReference type="PANTHER" id="PTHR30303">
    <property type="entry name" value="HYDROGENASE ISOENZYMES FORMATION PROTEIN HYPE"/>
    <property type="match status" value="1"/>
</dbReference>
<reference evidence="4 5" key="1">
    <citation type="submission" date="2018-03" db="EMBL/GenBank/DDBJ databases">
        <title>Genomic Encyclopedia of Archaeal and Bacterial Type Strains, Phase II (KMG-II): from individual species to whole genera.</title>
        <authorList>
            <person name="Goeker M."/>
        </authorList>
    </citation>
    <scope>NUCLEOTIDE SEQUENCE [LARGE SCALE GENOMIC DNA]</scope>
    <source>
        <strain evidence="4 5">DSM 29328</strain>
    </source>
</reference>
<dbReference type="GO" id="GO:0051604">
    <property type="term" value="P:protein maturation"/>
    <property type="evidence" value="ECO:0007669"/>
    <property type="project" value="TreeGrafter"/>
</dbReference>
<proteinExistence type="inferred from homology"/>
<dbReference type="Gene3D" id="3.90.650.10">
    <property type="entry name" value="PurM-like C-terminal domain"/>
    <property type="match status" value="1"/>
</dbReference>
<protein>
    <submittedName>
        <fullName evidence="4">Hydrogenase maturation carbamoyl dehydratase HypE</fullName>
    </submittedName>
</protein>
<name>A0A2T0RZ13_9RHOB</name>
<dbReference type="InterPro" id="IPR010918">
    <property type="entry name" value="PurM-like_C_dom"/>
</dbReference>
<dbReference type="Proteomes" id="UP000239480">
    <property type="component" value="Unassembled WGS sequence"/>
</dbReference>
<dbReference type="RefSeq" id="WP_106203176.1">
    <property type="nucleotide sequence ID" value="NZ_PVTD01000001.1"/>
</dbReference>
<dbReference type="Pfam" id="PF02769">
    <property type="entry name" value="AIRS_C"/>
    <property type="match status" value="1"/>
</dbReference>
<dbReference type="SUPFAM" id="SSF56042">
    <property type="entry name" value="PurM C-terminal domain-like"/>
    <property type="match status" value="1"/>
</dbReference>
<dbReference type="OrthoDB" id="9801934at2"/>
<dbReference type="InterPro" id="IPR036676">
    <property type="entry name" value="PurM-like_C_sf"/>
</dbReference>
<dbReference type="NCBIfam" id="TIGR02124">
    <property type="entry name" value="hypE"/>
    <property type="match status" value="1"/>
</dbReference>
<evidence type="ECO:0000259" key="3">
    <source>
        <dbReference type="Pfam" id="PF02769"/>
    </source>
</evidence>
<evidence type="ECO:0000259" key="2">
    <source>
        <dbReference type="Pfam" id="PF00586"/>
    </source>
</evidence>
<dbReference type="AlphaFoldDB" id="A0A2T0RZ13"/>
<evidence type="ECO:0000313" key="4">
    <source>
        <dbReference type="EMBL" id="PRY26407.1"/>
    </source>
</evidence>
<evidence type="ECO:0000313" key="5">
    <source>
        <dbReference type="Proteomes" id="UP000239480"/>
    </source>
</evidence>
<dbReference type="EMBL" id="PVTD01000001">
    <property type="protein sequence ID" value="PRY26407.1"/>
    <property type="molecule type" value="Genomic_DNA"/>
</dbReference>
<dbReference type="InterPro" id="IPR016188">
    <property type="entry name" value="PurM-like_N"/>
</dbReference>
<evidence type="ECO:0000256" key="1">
    <source>
        <dbReference type="ARBA" id="ARBA00006243"/>
    </source>
</evidence>
<keyword evidence="5" id="KW-1185">Reference proteome</keyword>
<dbReference type="CDD" id="cd02197">
    <property type="entry name" value="HypE"/>
    <property type="match status" value="1"/>
</dbReference>
<dbReference type="PIRSF" id="PIRSF005644">
    <property type="entry name" value="Hdrgns_mtr_HypE"/>
    <property type="match status" value="1"/>
</dbReference>
<dbReference type="Pfam" id="PF00586">
    <property type="entry name" value="AIRS"/>
    <property type="match status" value="1"/>
</dbReference>
<organism evidence="4 5">
    <name type="scientific">Aliiruegeria haliotis</name>
    <dbReference type="NCBI Taxonomy" id="1280846"/>
    <lineage>
        <taxon>Bacteria</taxon>
        <taxon>Pseudomonadati</taxon>
        <taxon>Pseudomonadota</taxon>
        <taxon>Alphaproteobacteria</taxon>
        <taxon>Rhodobacterales</taxon>
        <taxon>Roseobacteraceae</taxon>
        <taxon>Aliiruegeria</taxon>
    </lineage>
</organism>
<comment type="caution">
    <text evidence="4">The sequence shown here is derived from an EMBL/GenBank/DDBJ whole genome shotgun (WGS) entry which is preliminary data.</text>
</comment>